<comment type="catalytic activity">
    <reaction evidence="13">
        <text>a lipid A disaccharide + ATP = a lipid IVA + ADP + H(+)</text>
        <dbReference type="Rhea" id="RHEA:67840"/>
        <dbReference type="ChEBI" id="CHEBI:15378"/>
        <dbReference type="ChEBI" id="CHEBI:30616"/>
        <dbReference type="ChEBI" id="CHEBI:176343"/>
        <dbReference type="ChEBI" id="CHEBI:176425"/>
        <dbReference type="ChEBI" id="CHEBI:456216"/>
        <dbReference type="EC" id="2.7.1.130"/>
    </reaction>
</comment>
<keyword evidence="8 13" id="KW-0547">Nucleotide-binding</keyword>
<dbReference type="GO" id="GO:0009029">
    <property type="term" value="F:lipid-A 4'-kinase activity"/>
    <property type="evidence" value="ECO:0007669"/>
    <property type="project" value="UniProtKB-EC"/>
</dbReference>
<evidence type="ECO:0000256" key="5">
    <source>
        <dbReference type="ARBA" id="ARBA00022516"/>
    </source>
</evidence>
<evidence type="ECO:0000256" key="1">
    <source>
        <dbReference type="ARBA" id="ARBA00002274"/>
    </source>
</evidence>
<evidence type="ECO:0000256" key="6">
    <source>
        <dbReference type="ARBA" id="ARBA00022556"/>
    </source>
</evidence>
<organism evidence="14 15">
    <name type="scientific">Nitratidesulfovibrio liaohensis</name>
    <dbReference type="NCBI Taxonomy" id="2604158"/>
    <lineage>
        <taxon>Bacteria</taxon>
        <taxon>Pseudomonadati</taxon>
        <taxon>Thermodesulfobacteriota</taxon>
        <taxon>Desulfovibrionia</taxon>
        <taxon>Desulfovibrionales</taxon>
        <taxon>Desulfovibrionaceae</taxon>
        <taxon>Nitratidesulfovibrio</taxon>
    </lineage>
</organism>
<keyword evidence="6 13" id="KW-0441">Lipid A biosynthesis</keyword>
<evidence type="ECO:0000256" key="12">
    <source>
        <dbReference type="ARBA" id="ARBA00029757"/>
    </source>
</evidence>
<dbReference type="Proteomes" id="UP001180616">
    <property type="component" value="Chromosome"/>
</dbReference>
<evidence type="ECO:0000256" key="2">
    <source>
        <dbReference type="ARBA" id="ARBA00004870"/>
    </source>
</evidence>
<evidence type="ECO:0000256" key="4">
    <source>
        <dbReference type="ARBA" id="ARBA00016436"/>
    </source>
</evidence>
<dbReference type="PANTHER" id="PTHR42724">
    <property type="entry name" value="TETRAACYLDISACCHARIDE 4'-KINASE"/>
    <property type="match status" value="1"/>
</dbReference>
<keyword evidence="11 13" id="KW-0443">Lipid metabolism</keyword>
<evidence type="ECO:0000256" key="3">
    <source>
        <dbReference type="ARBA" id="ARBA00012071"/>
    </source>
</evidence>
<evidence type="ECO:0000256" key="8">
    <source>
        <dbReference type="ARBA" id="ARBA00022741"/>
    </source>
</evidence>
<keyword evidence="5 13" id="KW-0444">Lipid biosynthesis</keyword>
<comment type="function">
    <text evidence="1 13">Transfers the gamma-phosphate of ATP to the 4'-position of a tetraacyldisaccharide 1-phosphate intermediate (termed DS-1-P) to form tetraacyldisaccharide 1,4'-bis-phosphate (lipid IVA).</text>
</comment>
<comment type="pathway">
    <text evidence="2 13">Glycolipid biosynthesis; lipid IV(A) biosynthesis; lipid IV(A) from (3R)-3-hydroxytetradecanoyl-[acyl-carrier-protein] and UDP-N-acetyl-alpha-D-glucosamine: step 6/6.</text>
</comment>
<feature type="binding site" evidence="13">
    <location>
        <begin position="53"/>
        <end position="60"/>
    </location>
    <ligand>
        <name>ATP</name>
        <dbReference type="ChEBI" id="CHEBI:30616"/>
    </ligand>
</feature>
<proteinExistence type="inferred from homology"/>
<sequence length="372" mass="40160">MNIAAVQKTCAPLLRPLGAAYAACMAARRAAYEAGVLPRFAPPRPVVSVGNICWGGTGKTPLVHWLLRWCGAHGLSAAVLTRGYGAKPPQLPLLVRPENSATEAGDEPLMLARQNPDAAVLVDPVRRRAGHWAEAHLALHLYLLDDGFQHLAVRRDLDIVVLRPVDLTGEWGRTIPAGSWREGTSALGRAHAFCVKAEPDLFNALGPQLERRLVRYGMPVFSFRLAPRGLVRVGRGLDPRPTEQGAATRAHLDGAPYVLVTGVGEPAQVHATATHFFGYPPLRHHIFPDHHPYGPGDVRQLAGEGCAVVCTPKDAVKLAPLCGEGAGHEGTNQPDLWAFDLVTEFGPALWSATSFPEWWAARWAGLSAARRV</sequence>
<name>A0ABY9R6U5_9BACT</name>
<dbReference type="EMBL" id="CP133659">
    <property type="protein sequence ID" value="WMW66538.1"/>
    <property type="molecule type" value="Genomic_DNA"/>
</dbReference>
<keyword evidence="9 13" id="KW-0418">Kinase</keyword>
<keyword evidence="7 13" id="KW-0808">Transferase</keyword>
<gene>
    <name evidence="13 14" type="primary">lpxK</name>
    <name evidence="14" type="ORF">KPS_001123</name>
</gene>
<dbReference type="EC" id="2.7.1.130" evidence="3 13"/>
<dbReference type="HAMAP" id="MF_00409">
    <property type="entry name" value="LpxK"/>
    <property type="match status" value="1"/>
</dbReference>
<dbReference type="PANTHER" id="PTHR42724:SF1">
    <property type="entry name" value="TETRAACYLDISACCHARIDE 4'-KINASE, MITOCHONDRIAL-RELATED"/>
    <property type="match status" value="1"/>
</dbReference>
<evidence type="ECO:0000256" key="13">
    <source>
        <dbReference type="HAMAP-Rule" id="MF_00409"/>
    </source>
</evidence>
<dbReference type="InterPro" id="IPR027417">
    <property type="entry name" value="P-loop_NTPase"/>
</dbReference>
<reference evidence="14" key="1">
    <citation type="submission" date="2023-09" db="EMBL/GenBank/DDBJ databases">
        <authorList>
            <consortium name="CW5 consortium"/>
            <person name="Lu C.-W."/>
        </authorList>
    </citation>
    <scope>NUCLEOTIDE SEQUENCE</scope>
    <source>
        <strain evidence="14">KPS</strain>
    </source>
</reference>
<keyword evidence="15" id="KW-1185">Reference proteome</keyword>
<evidence type="ECO:0000256" key="11">
    <source>
        <dbReference type="ARBA" id="ARBA00023098"/>
    </source>
</evidence>
<evidence type="ECO:0000256" key="9">
    <source>
        <dbReference type="ARBA" id="ARBA00022777"/>
    </source>
</evidence>
<dbReference type="RefSeq" id="WP_309542421.1">
    <property type="nucleotide sequence ID" value="NZ_CP133659.1"/>
</dbReference>
<evidence type="ECO:0000256" key="10">
    <source>
        <dbReference type="ARBA" id="ARBA00022840"/>
    </source>
</evidence>
<dbReference type="InterPro" id="IPR003758">
    <property type="entry name" value="LpxK"/>
</dbReference>
<evidence type="ECO:0000313" key="14">
    <source>
        <dbReference type="EMBL" id="WMW66538.1"/>
    </source>
</evidence>
<keyword evidence="10 13" id="KW-0067">ATP-binding</keyword>
<evidence type="ECO:0000256" key="7">
    <source>
        <dbReference type="ARBA" id="ARBA00022679"/>
    </source>
</evidence>
<dbReference type="Pfam" id="PF02606">
    <property type="entry name" value="LpxK"/>
    <property type="match status" value="1"/>
</dbReference>
<dbReference type="SUPFAM" id="SSF52540">
    <property type="entry name" value="P-loop containing nucleoside triphosphate hydrolases"/>
    <property type="match status" value="1"/>
</dbReference>
<evidence type="ECO:0000313" key="15">
    <source>
        <dbReference type="Proteomes" id="UP001180616"/>
    </source>
</evidence>
<protein>
    <recommendedName>
        <fullName evidence="4 13">Tetraacyldisaccharide 4'-kinase</fullName>
        <ecNumber evidence="3 13">2.7.1.130</ecNumber>
    </recommendedName>
    <alternativeName>
        <fullName evidence="12 13">Lipid A 4'-kinase</fullName>
    </alternativeName>
</protein>
<dbReference type="NCBIfam" id="TIGR00682">
    <property type="entry name" value="lpxK"/>
    <property type="match status" value="1"/>
</dbReference>
<accession>A0ABY9R6U5</accession>
<comment type="similarity">
    <text evidence="13">Belongs to the LpxK family.</text>
</comment>